<sequence length="201" mass="22054">MNVTAFLLFAIASTITPGPNNIMILNSVLHYGVKRTLPFYLGVCFGFPLMLLAIGMGLNTLFKQYPVLHLILKVVGIVYLLYLAWLIATQKPSSNTGIQQKPMSVLGGMIFQWLNPKAWIIAIGAVTTYSSLDSGWGNIVLMAVMFLVVTAICLSLWLYLGHASRSFIHSNKAMRLINLSMGMLLAISVVPVIIDVLTLSH</sequence>
<comment type="subcellular location">
    <subcellularLocation>
        <location evidence="1">Cell membrane</location>
        <topology evidence="1">Multi-pass membrane protein</topology>
    </subcellularLocation>
</comment>
<feature type="transmembrane region" description="Helical" evidence="6">
    <location>
        <begin position="139"/>
        <end position="161"/>
    </location>
</feature>
<name>A0ABQ5TWA0_9GAMM</name>
<reference evidence="7" key="1">
    <citation type="journal article" date="2014" name="Int. J. Syst. Evol. Microbiol.">
        <title>Complete genome of a new Firmicutes species belonging to the dominant human colonic microbiota ('Ruminococcus bicirculans') reveals two chromosomes and a selective capacity to utilize plant glucans.</title>
        <authorList>
            <consortium name="NISC Comparative Sequencing Program"/>
            <person name="Wegmann U."/>
            <person name="Louis P."/>
            <person name="Goesmann A."/>
            <person name="Henrissat B."/>
            <person name="Duncan S.H."/>
            <person name="Flint H.J."/>
        </authorList>
    </citation>
    <scope>NUCLEOTIDE SEQUENCE</scope>
    <source>
        <strain evidence="7">NBRC 102424</strain>
    </source>
</reference>
<gene>
    <name evidence="7" type="ORF">GCM10007891_23260</name>
</gene>
<feature type="transmembrane region" description="Helical" evidence="6">
    <location>
        <begin position="70"/>
        <end position="88"/>
    </location>
</feature>
<evidence type="ECO:0000256" key="3">
    <source>
        <dbReference type="ARBA" id="ARBA00022692"/>
    </source>
</evidence>
<dbReference type="Pfam" id="PF01810">
    <property type="entry name" value="LysE"/>
    <property type="match status" value="1"/>
</dbReference>
<feature type="transmembrane region" description="Helical" evidence="6">
    <location>
        <begin position="38"/>
        <end position="58"/>
    </location>
</feature>
<comment type="caution">
    <text evidence="7">The sequence shown here is derived from an EMBL/GenBank/DDBJ whole genome shotgun (WGS) entry which is preliminary data.</text>
</comment>
<evidence type="ECO:0000313" key="8">
    <source>
        <dbReference type="Proteomes" id="UP001161423"/>
    </source>
</evidence>
<keyword evidence="4 6" id="KW-1133">Transmembrane helix</keyword>
<evidence type="ECO:0000256" key="5">
    <source>
        <dbReference type="ARBA" id="ARBA00023136"/>
    </source>
</evidence>
<accession>A0ABQ5TWA0</accession>
<protein>
    <submittedName>
        <fullName evidence="7">Lysine transporter LysE</fullName>
    </submittedName>
</protein>
<evidence type="ECO:0000256" key="1">
    <source>
        <dbReference type="ARBA" id="ARBA00004651"/>
    </source>
</evidence>
<keyword evidence="8" id="KW-1185">Reference proteome</keyword>
<dbReference type="PANTHER" id="PTHR30086">
    <property type="entry name" value="ARGININE EXPORTER PROTEIN ARGO"/>
    <property type="match status" value="1"/>
</dbReference>
<evidence type="ECO:0000256" key="2">
    <source>
        <dbReference type="ARBA" id="ARBA00022475"/>
    </source>
</evidence>
<keyword evidence="3 6" id="KW-0812">Transmembrane</keyword>
<evidence type="ECO:0000256" key="6">
    <source>
        <dbReference type="SAM" id="Phobius"/>
    </source>
</evidence>
<keyword evidence="5 6" id="KW-0472">Membrane</keyword>
<keyword evidence="2" id="KW-1003">Cell membrane</keyword>
<dbReference type="RefSeq" id="WP_273180900.1">
    <property type="nucleotide sequence ID" value="NZ_BSND01000006.1"/>
</dbReference>
<dbReference type="InterPro" id="IPR001123">
    <property type="entry name" value="LeuE-type"/>
</dbReference>
<organism evidence="7 8">
    <name type="scientific">Methylophaga thalassica</name>
    <dbReference type="NCBI Taxonomy" id="40223"/>
    <lineage>
        <taxon>Bacteria</taxon>
        <taxon>Pseudomonadati</taxon>
        <taxon>Pseudomonadota</taxon>
        <taxon>Gammaproteobacteria</taxon>
        <taxon>Thiotrichales</taxon>
        <taxon>Piscirickettsiaceae</taxon>
        <taxon>Methylophaga</taxon>
    </lineage>
</organism>
<dbReference type="PANTHER" id="PTHR30086:SF20">
    <property type="entry name" value="ARGININE EXPORTER PROTEIN ARGO-RELATED"/>
    <property type="match status" value="1"/>
</dbReference>
<evidence type="ECO:0000313" key="7">
    <source>
        <dbReference type="EMBL" id="GLQ00473.1"/>
    </source>
</evidence>
<reference evidence="7" key="2">
    <citation type="submission" date="2023-01" db="EMBL/GenBank/DDBJ databases">
        <title>Draft genome sequence of Methylophaga thalassica strain NBRC 102424.</title>
        <authorList>
            <person name="Sun Q."/>
            <person name="Mori K."/>
        </authorList>
    </citation>
    <scope>NUCLEOTIDE SEQUENCE</scope>
    <source>
        <strain evidence="7">NBRC 102424</strain>
    </source>
</reference>
<evidence type="ECO:0000256" key="4">
    <source>
        <dbReference type="ARBA" id="ARBA00022989"/>
    </source>
</evidence>
<proteinExistence type="predicted"/>
<feature type="transmembrane region" description="Helical" evidence="6">
    <location>
        <begin position="173"/>
        <end position="194"/>
    </location>
</feature>
<dbReference type="Proteomes" id="UP001161423">
    <property type="component" value="Unassembled WGS sequence"/>
</dbReference>
<dbReference type="EMBL" id="BSND01000006">
    <property type="protein sequence ID" value="GLQ00473.1"/>
    <property type="molecule type" value="Genomic_DNA"/>
</dbReference>